<proteinExistence type="predicted"/>
<evidence type="ECO:0000256" key="2">
    <source>
        <dbReference type="SAM" id="Phobius"/>
    </source>
</evidence>
<dbReference type="SMART" id="SM00271">
    <property type="entry name" value="DnaJ"/>
    <property type="match status" value="1"/>
</dbReference>
<dbReference type="CDD" id="cd06257">
    <property type="entry name" value="DnaJ"/>
    <property type="match status" value="1"/>
</dbReference>
<feature type="region of interest" description="Disordered" evidence="1">
    <location>
        <begin position="328"/>
        <end position="375"/>
    </location>
</feature>
<keyword evidence="2" id="KW-0812">Transmembrane</keyword>
<dbReference type="PANTHER" id="PTHR44873:SF1">
    <property type="entry name" value="DNAJ HOMOLOG SUBFAMILY C MEMBER 30, MITOCHONDRIAL"/>
    <property type="match status" value="1"/>
</dbReference>
<sequence length="481" mass="53123">MKANDPAHEHYRTLGLHCDASATEVRDAYYRLVFSHHPDRNQGDPYAAARFKKIQFAYEWLCKRRVEAEPREIEQFPFISPTSPRVGFSWHWLTAVIAAAALAAMLLAFGREKILVATAPVLESVANSQPSGDSHAAAPLHEASRPVFANDGDLNEAPNVFVFFPKDEFMSRSDDLATTPTVTSQNKVQSASAVEPSEFGPLAAAQEQVISANKGPSNSPDSEEYSAAWADLESATDWEAEHEAYEYRHHTSAYRVNRDYQWVSGIQPLPETQSHASIPAVKRMNQIPNSAALPDWGQTNFPWQRPLDSRSDHAAQIGVGLPGFGLNGINTKPTGFQSPSSANQPTKRLAPPNHPGSLDMSRIHQPAPFDHPVAGNAWEKSLPSKLLLKVESRPLKSLSETNGLWTKNTNLQSRSDAILSAPSFSREKVFSPEKALLPATYGNNNRALQPTGQRMEKLRLPPTRASTIDAPIDFHSEWSIR</sequence>
<dbReference type="PROSITE" id="PS50076">
    <property type="entry name" value="DNAJ_2"/>
    <property type="match status" value="1"/>
</dbReference>
<gene>
    <name evidence="4" type="primary">dnaJ_3</name>
    <name evidence="4" type="ORF">Pla144_33920</name>
</gene>
<keyword evidence="2" id="KW-1133">Transmembrane helix</keyword>
<organism evidence="4 5">
    <name type="scientific">Bythopirellula polymerisocia</name>
    <dbReference type="NCBI Taxonomy" id="2528003"/>
    <lineage>
        <taxon>Bacteria</taxon>
        <taxon>Pseudomonadati</taxon>
        <taxon>Planctomycetota</taxon>
        <taxon>Planctomycetia</taxon>
        <taxon>Pirellulales</taxon>
        <taxon>Lacipirellulaceae</taxon>
        <taxon>Bythopirellula</taxon>
    </lineage>
</organism>
<protein>
    <submittedName>
        <fullName evidence="4">Chaperone protein DnaJ</fullName>
    </submittedName>
</protein>
<evidence type="ECO:0000256" key="1">
    <source>
        <dbReference type="SAM" id="MobiDB-lite"/>
    </source>
</evidence>
<dbReference type="PRINTS" id="PR00625">
    <property type="entry name" value="JDOMAIN"/>
</dbReference>
<keyword evidence="5" id="KW-1185">Reference proteome</keyword>
<dbReference type="OrthoDB" id="9779889at2"/>
<evidence type="ECO:0000313" key="4">
    <source>
        <dbReference type="EMBL" id="TWU24508.1"/>
    </source>
</evidence>
<dbReference type="Gene3D" id="1.10.287.110">
    <property type="entry name" value="DnaJ domain"/>
    <property type="match status" value="1"/>
</dbReference>
<dbReference type="InterPro" id="IPR053025">
    <property type="entry name" value="Mito_ATP_Synthase-Asso"/>
</dbReference>
<dbReference type="InterPro" id="IPR001623">
    <property type="entry name" value="DnaJ_domain"/>
</dbReference>
<dbReference type="Proteomes" id="UP000318437">
    <property type="component" value="Unassembled WGS sequence"/>
</dbReference>
<dbReference type="EMBL" id="SJPS01000005">
    <property type="protein sequence ID" value="TWU24508.1"/>
    <property type="molecule type" value="Genomic_DNA"/>
</dbReference>
<evidence type="ECO:0000259" key="3">
    <source>
        <dbReference type="PROSITE" id="PS50076"/>
    </source>
</evidence>
<feature type="compositionally biased region" description="Polar residues" evidence="1">
    <location>
        <begin position="177"/>
        <end position="192"/>
    </location>
</feature>
<dbReference type="SUPFAM" id="SSF46565">
    <property type="entry name" value="Chaperone J-domain"/>
    <property type="match status" value="1"/>
</dbReference>
<evidence type="ECO:0000313" key="5">
    <source>
        <dbReference type="Proteomes" id="UP000318437"/>
    </source>
</evidence>
<name>A0A5C6CJ87_9BACT</name>
<dbReference type="RefSeq" id="WP_146451753.1">
    <property type="nucleotide sequence ID" value="NZ_SJPS01000005.1"/>
</dbReference>
<feature type="region of interest" description="Disordered" evidence="1">
    <location>
        <begin position="177"/>
        <end position="197"/>
    </location>
</feature>
<accession>A0A5C6CJ87</accession>
<feature type="transmembrane region" description="Helical" evidence="2">
    <location>
        <begin position="90"/>
        <end position="109"/>
    </location>
</feature>
<keyword evidence="2" id="KW-0472">Membrane</keyword>
<feature type="compositionally biased region" description="Polar residues" evidence="1">
    <location>
        <begin position="328"/>
        <end position="346"/>
    </location>
</feature>
<dbReference type="PANTHER" id="PTHR44873">
    <property type="entry name" value="DNAJ HOMOLOG SUBFAMILY C MEMBER 30, MITOCHONDRIAL"/>
    <property type="match status" value="1"/>
</dbReference>
<feature type="domain" description="J" evidence="3">
    <location>
        <begin position="9"/>
        <end position="77"/>
    </location>
</feature>
<dbReference type="Pfam" id="PF00226">
    <property type="entry name" value="DnaJ"/>
    <property type="match status" value="1"/>
</dbReference>
<dbReference type="AlphaFoldDB" id="A0A5C6CJ87"/>
<comment type="caution">
    <text evidence="4">The sequence shown here is derived from an EMBL/GenBank/DDBJ whole genome shotgun (WGS) entry which is preliminary data.</text>
</comment>
<dbReference type="InterPro" id="IPR036869">
    <property type="entry name" value="J_dom_sf"/>
</dbReference>
<reference evidence="4 5" key="1">
    <citation type="submission" date="2019-02" db="EMBL/GenBank/DDBJ databases">
        <title>Deep-cultivation of Planctomycetes and their phenomic and genomic characterization uncovers novel biology.</title>
        <authorList>
            <person name="Wiegand S."/>
            <person name="Jogler M."/>
            <person name="Boedeker C."/>
            <person name="Pinto D."/>
            <person name="Vollmers J."/>
            <person name="Rivas-Marin E."/>
            <person name="Kohn T."/>
            <person name="Peeters S.H."/>
            <person name="Heuer A."/>
            <person name="Rast P."/>
            <person name="Oberbeckmann S."/>
            <person name="Bunk B."/>
            <person name="Jeske O."/>
            <person name="Meyerdierks A."/>
            <person name="Storesund J.E."/>
            <person name="Kallscheuer N."/>
            <person name="Luecker S."/>
            <person name="Lage O.M."/>
            <person name="Pohl T."/>
            <person name="Merkel B.J."/>
            <person name="Hornburger P."/>
            <person name="Mueller R.-W."/>
            <person name="Bruemmer F."/>
            <person name="Labrenz M."/>
            <person name="Spormann A.M."/>
            <person name="Op Den Camp H."/>
            <person name="Overmann J."/>
            <person name="Amann R."/>
            <person name="Jetten M.S.M."/>
            <person name="Mascher T."/>
            <person name="Medema M.H."/>
            <person name="Devos D.P."/>
            <person name="Kaster A.-K."/>
            <person name="Ovreas L."/>
            <person name="Rohde M."/>
            <person name="Galperin M.Y."/>
            <person name="Jogler C."/>
        </authorList>
    </citation>
    <scope>NUCLEOTIDE SEQUENCE [LARGE SCALE GENOMIC DNA]</scope>
    <source>
        <strain evidence="4 5">Pla144</strain>
    </source>
</reference>